<evidence type="ECO:0000313" key="2">
    <source>
        <dbReference type="Proteomes" id="UP001501456"/>
    </source>
</evidence>
<gene>
    <name evidence="1" type="ORF">GCM10022271_21670</name>
</gene>
<comment type="caution">
    <text evidence="1">The sequence shown here is derived from an EMBL/GenBank/DDBJ whole genome shotgun (WGS) entry which is preliminary data.</text>
</comment>
<dbReference type="RefSeq" id="WP_344730486.1">
    <property type="nucleotide sequence ID" value="NZ_BAABBI010000003.1"/>
</dbReference>
<proteinExistence type="predicted"/>
<dbReference type="EMBL" id="BAABBI010000003">
    <property type="protein sequence ID" value="GAA3788792.1"/>
    <property type="molecule type" value="Genomic_DNA"/>
</dbReference>
<keyword evidence="2" id="KW-1185">Reference proteome</keyword>
<name>A0ABP7HET1_9FLAO</name>
<reference evidence="2" key="1">
    <citation type="journal article" date="2019" name="Int. J. Syst. Evol. Microbiol.">
        <title>The Global Catalogue of Microorganisms (GCM) 10K type strain sequencing project: providing services to taxonomists for standard genome sequencing and annotation.</title>
        <authorList>
            <consortium name="The Broad Institute Genomics Platform"/>
            <consortium name="The Broad Institute Genome Sequencing Center for Infectious Disease"/>
            <person name="Wu L."/>
            <person name="Ma J."/>
        </authorList>
    </citation>
    <scope>NUCLEOTIDE SEQUENCE [LARGE SCALE GENOMIC DNA]</scope>
    <source>
        <strain evidence="2">JCM 17525</strain>
    </source>
</reference>
<organism evidence="1 2">
    <name type="scientific">Corallibacter vietnamensis</name>
    <dbReference type="NCBI Taxonomy" id="904130"/>
    <lineage>
        <taxon>Bacteria</taxon>
        <taxon>Pseudomonadati</taxon>
        <taxon>Bacteroidota</taxon>
        <taxon>Flavobacteriia</taxon>
        <taxon>Flavobacteriales</taxon>
        <taxon>Flavobacteriaceae</taxon>
        <taxon>Corallibacter</taxon>
    </lineage>
</organism>
<accession>A0ABP7HET1</accession>
<sequence>MIGIILKYSNYYNKPIPENPLGLLAHLPKNEIILTIAKINTLLQPQGYRNINTTKEIQIECLKAIILHDEKNAPLNYVRIFQKYAERLINLPEEYILFTRGTCLYALNEILQSDSFLKVDKRQYLQVERFGILDYLLICNERILKFSNEAPDEKVINQQEFNFFEFFAFNQIPFNQYSIPINTLTKLYKSIVFFKCLMKDNSIKSHLMNYFKIKYGLDDIEKFFRVFIYSFLKMYDENLKIYHLKIDNKQKAVIKIIKGFSANTPLNIVNHNDVKTLDFLSVKKNPIFSWEPLNSDKFTGFAVLDMAFLLEKIDTFFINDFWFDYLKTHSGLNRKDWGDFIGSKFFEPLVVDIISNTFKNKQNYTVKMLDELKITLPSKSEIEIADVYIRQKQKIACIEVKSNFINMADGYKSVTSVEEFKALDLEKFYKSFGLTQMVDTIKNFHTYKHHINDEGLNLNRKVHLYPIILVNEPILSSGLFNLPLRQQFERMLIKEDINLKSINHIIWPLVIINIEEFQELEQSINDDDVDFFKILDSLYSKTSIQGKIGKNKYKSLLTIHSLINEKIIPDKLFPLRLKDYKWAFEKE</sequence>
<evidence type="ECO:0008006" key="3">
    <source>
        <dbReference type="Google" id="ProtNLM"/>
    </source>
</evidence>
<evidence type="ECO:0000313" key="1">
    <source>
        <dbReference type="EMBL" id="GAA3788792.1"/>
    </source>
</evidence>
<dbReference type="Proteomes" id="UP001501456">
    <property type="component" value="Unassembled WGS sequence"/>
</dbReference>
<protein>
    <recommendedName>
        <fullName evidence="3">NERD domain-containing protein</fullName>
    </recommendedName>
</protein>